<reference evidence="2" key="1">
    <citation type="submission" date="2023-03" db="EMBL/GenBank/DDBJ databases">
        <title>Massive genome expansion in bonnet fungi (Mycena s.s.) driven by repeated elements and novel gene families across ecological guilds.</title>
        <authorList>
            <consortium name="Lawrence Berkeley National Laboratory"/>
            <person name="Harder C.B."/>
            <person name="Miyauchi S."/>
            <person name="Viragh M."/>
            <person name="Kuo A."/>
            <person name="Thoen E."/>
            <person name="Andreopoulos B."/>
            <person name="Lu D."/>
            <person name="Skrede I."/>
            <person name="Drula E."/>
            <person name="Henrissat B."/>
            <person name="Morin E."/>
            <person name="Kohler A."/>
            <person name="Barry K."/>
            <person name="LaButti K."/>
            <person name="Morin E."/>
            <person name="Salamov A."/>
            <person name="Lipzen A."/>
            <person name="Mereny Z."/>
            <person name="Hegedus B."/>
            <person name="Baldrian P."/>
            <person name="Stursova M."/>
            <person name="Weitz H."/>
            <person name="Taylor A."/>
            <person name="Grigoriev I.V."/>
            <person name="Nagy L.G."/>
            <person name="Martin F."/>
            <person name="Kauserud H."/>
        </authorList>
    </citation>
    <scope>NUCLEOTIDE SEQUENCE</scope>
    <source>
        <strain evidence="2">CBHHK173m</strain>
    </source>
</reference>
<organism evidence="2 3">
    <name type="scientific">Mycena belliarum</name>
    <dbReference type="NCBI Taxonomy" id="1033014"/>
    <lineage>
        <taxon>Eukaryota</taxon>
        <taxon>Fungi</taxon>
        <taxon>Dikarya</taxon>
        <taxon>Basidiomycota</taxon>
        <taxon>Agaricomycotina</taxon>
        <taxon>Agaricomycetes</taxon>
        <taxon>Agaricomycetidae</taxon>
        <taxon>Agaricales</taxon>
        <taxon>Marasmiineae</taxon>
        <taxon>Mycenaceae</taxon>
        <taxon>Mycena</taxon>
    </lineage>
</organism>
<feature type="chain" id="PRO_5041968108" evidence="1">
    <location>
        <begin position="17"/>
        <end position="326"/>
    </location>
</feature>
<proteinExistence type="predicted"/>
<keyword evidence="1" id="KW-0732">Signal</keyword>
<evidence type="ECO:0000256" key="1">
    <source>
        <dbReference type="SAM" id="SignalP"/>
    </source>
</evidence>
<dbReference type="AlphaFoldDB" id="A0AAD6XKK3"/>
<keyword evidence="3" id="KW-1185">Reference proteome</keyword>
<evidence type="ECO:0000313" key="2">
    <source>
        <dbReference type="EMBL" id="KAJ7077661.1"/>
    </source>
</evidence>
<evidence type="ECO:0000313" key="3">
    <source>
        <dbReference type="Proteomes" id="UP001222325"/>
    </source>
</evidence>
<accession>A0AAD6XKK3</accession>
<gene>
    <name evidence="2" type="ORF">B0H15DRAFT_805119</name>
</gene>
<dbReference type="Proteomes" id="UP001222325">
    <property type="component" value="Unassembled WGS sequence"/>
</dbReference>
<comment type="caution">
    <text evidence="2">The sequence shown here is derived from an EMBL/GenBank/DDBJ whole genome shotgun (WGS) entry which is preliminary data.</text>
</comment>
<name>A0AAD6XKK3_9AGAR</name>
<sequence length="326" mass="32733">MRVACRCLLTSGTATATVTFVASPNAGPSNVGFAFGGLPRVRTSGAGKSAPVLAPPLRFGCSAARFAIGPGGLAAAFGAFGALTAGREPGKWTAAMEGVEIADIEVEVVVEAEMGVAAETEVAVGVEIADIEVEVAVEAEMGVAAETEVAVGVEIADIEVEVVVEIEVEVVVEAEMGVAAETDVAVGNEIADIVVEAEMEAAAAMSRVKVDILDVEVDAGLEPEVLGSMKVGVAGVGKTHSTVPAEDGGRGSSTIEARMAAARVGPAVLRKGLLHASAFLRMLAGPASCTTGGTLEWKAAKSPLGAYGERGDGDCVHPALCPNAPL</sequence>
<feature type="signal peptide" evidence="1">
    <location>
        <begin position="1"/>
        <end position="16"/>
    </location>
</feature>
<protein>
    <submittedName>
        <fullName evidence="2">Uncharacterized protein</fullName>
    </submittedName>
</protein>
<dbReference type="EMBL" id="JARJCN010000071">
    <property type="protein sequence ID" value="KAJ7077661.1"/>
    <property type="molecule type" value="Genomic_DNA"/>
</dbReference>